<sequence>MGRFLRVLAQTPEHGGGLCVVTTRVPVVDLKRLEAQGQRQGTVRRHPLERLSLEATARLLHGAGACRAGAVSIEAHDGELLQVAEEIRGHALTAQLLGGYVKHAHGGDIRRRDRVDWPALDAEQEGHAGSVMRAYEHWFRQNGTTGEGQLAVLRLLGLFDRPADAGCLAALRRVPAISGLTEPLVALSEGDWNALINRFATEHHLISVVGSDEEARLDCHPLIRAWFAHELREEQNTAWREGHRRLFEHLTETTEPLPDTLEGLQPLYQAVAHGCHAGLQQRVLDEVFRDRILRGTDQSDGYYSIRKLGAMAEDLGAVACFFAEPWRRLLPDLPQSDQGWLFHQAAQLLRGLGRVAEALVPMRVGSEIAEKQQDWRNAAAAAANLGDLELLLGDMAAAVKMAARAVAFAERSGDLPARIHSRATHAHARHQAGRHTKAKRGFAEAEWLQAEYQPEYPRLYFDRGFWYCDLLLGEAERAAWWAVLLHGRMATRAGVDLLSPPGQDWEACVLDCARVIERATETLGWVEADGNKLNIALDRLTLGRAGLYRALLSRYRKNKDTEGTACAKPQPASAWARGANVSERRDTAAGRFDATAAGHPSEAGPQAFPSLPEKTVATIENHLDDAVNGLREANEISRLPDGLLTRAWLRFFLGDRVGSSTDLEEAWDIAERGPMPLFMADILLGRARLFPEANREGLAHWGTPRDELREARRLIEKHGYHLRDRELADVEAVL</sequence>
<accession>A0A450W9S0</accession>
<evidence type="ECO:0000313" key="1">
    <source>
        <dbReference type="EMBL" id="VFK13748.1"/>
    </source>
</evidence>
<dbReference type="SUPFAM" id="SSF48452">
    <property type="entry name" value="TPR-like"/>
    <property type="match status" value="1"/>
</dbReference>
<gene>
    <name evidence="1" type="ORF">BECKLFY1418C_GA0070996_100434</name>
</gene>
<dbReference type="EMBL" id="CAADFN010000004">
    <property type="protein sequence ID" value="VFK13748.1"/>
    <property type="molecule type" value="Genomic_DNA"/>
</dbReference>
<reference evidence="1" key="1">
    <citation type="submission" date="2019-02" db="EMBL/GenBank/DDBJ databases">
        <authorList>
            <person name="Gruber-Vodicka R. H."/>
            <person name="Seah K. B. B."/>
        </authorList>
    </citation>
    <scope>NUCLEOTIDE SEQUENCE</scope>
    <source>
        <strain evidence="1">BECK_BY7</strain>
    </source>
</reference>
<proteinExistence type="predicted"/>
<dbReference type="Gene3D" id="1.25.40.10">
    <property type="entry name" value="Tetratricopeptide repeat domain"/>
    <property type="match status" value="1"/>
</dbReference>
<dbReference type="AlphaFoldDB" id="A0A450W9S0"/>
<dbReference type="InterPro" id="IPR011990">
    <property type="entry name" value="TPR-like_helical_dom_sf"/>
</dbReference>
<organism evidence="1">
    <name type="scientific">Candidatus Kentrum sp. LFY</name>
    <dbReference type="NCBI Taxonomy" id="2126342"/>
    <lineage>
        <taxon>Bacteria</taxon>
        <taxon>Pseudomonadati</taxon>
        <taxon>Pseudomonadota</taxon>
        <taxon>Gammaproteobacteria</taxon>
        <taxon>Candidatus Kentrum</taxon>
    </lineage>
</organism>
<protein>
    <submittedName>
        <fullName evidence="1">Uncharacterized protein</fullName>
    </submittedName>
</protein>
<name>A0A450W9S0_9GAMM</name>